<dbReference type="EMBL" id="LAFY01004299">
    <property type="protein sequence ID" value="KJX93285.1"/>
    <property type="molecule type" value="Genomic_DNA"/>
</dbReference>
<feature type="region of interest" description="Disordered" evidence="5">
    <location>
        <begin position="282"/>
        <end position="311"/>
    </location>
</feature>
<feature type="transmembrane region" description="Helical" evidence="6">
    <location>
        <begin position="170"/>
        <end position="193"/>
    </location>
</feature>
<evidence type="ECO:0000256" key="2">
    <source>
        <dbReference type="ARBA" id="ARBA00022692"/>
    </source>
</evidence>
<feature type="transmembrane region" description="Helical" evidence="6">
    <location>
        <begin position="32"/>
        <end position="52"/>
    </location>
</feature>
<dbReference type="OrthoDB" id="4521223at2759"/>
<dbReference type="GO" id="GO:0005886">
    <property type="term" value="C:plasma membrane"/>
    <property type="evidence" value="ECO:0007669"/>
    <property type="project" value="TreeGrafter"/>
</dbReference>
<feature type="transmembrane region" description="Helical" evidence="6">
    <location>
        <begin position="256"/>
        <end position="277"/>
    </location>
</feature>
<evidence type="ECO:0000256" key="6">
    <source>
        <dbReference type="SAM" id="Phobius"/>
    </source>
</evidence>
<keyword evidence="2 6" id="KW-0812">Transmembrane</keyword>
<dbReference type="InterPro" id="IPR007568">
    <property type="entry name" value="RTA1"/>
</dbReference>
<feature type="transmembrane region" description="Helical" evidence="6">
    <location>
        <begin position="213"/>
        <end position="235"/>
    </location>
</feature>
<dbReference type="PANTHER" id="PTHR31465:SF8">
    <property type="entry name" value="DOMAIN PROTEIN, PUTATIVE (AFU_ORTHOLOGUE AFUA_6G14140)-RELATED"/>
    <property type="match status" value="1"/>
</dbReference>
<evidence type="ECO:0000256" key="4">
    <source>
        <dbReference type="ARBA" id="ARBA00023136"/>
    </source>
</evidence>
<sequence length="311" mass="33579">MANYFVNLTCTEVGPYCPVEDTIYGYYPSLPLNAFFTAIFAAFAIFHIIVGVLTKTWFLAWVLTVGSIAEAIGYGGRIMLHENPYGNTAFSIQVSTLIFAPSFVAAAVYITLKDIVNTFGSETSVLKPAYYTWIFISCDIVCLVLQSVGGGMAGGAGLNRQRRQTGTDMMIAGVVLQVVVLLVFATLVGLYAVRTGKNWSKVAQPAKALLQEVKFRSFLIAVTVAYSAIFLRCLYRIPELVGGWANPIMQHESSFAVLEGGMIVIAVLAFTVCHPGFCFPQTAKSKDSSESSANSAEASVEKGARVPSHES</sequence>
<name>A0A0F4GAN9_9PEZI</name>
<feature type="transmembrane region" description="Helical" evidence="6">
    <location>
        <begin position="58"/>
        <end position="76"/>
    </location>
</feature>
<reference evidence="7 8" key="1">
    <citation type="submission" date="2015-03" db="EMBL/GenBank/DDBJ databases">
        <title>RNA-seq based gene annotation and comparative genomics of four Zymoseptoria species reveal species-specific pathogenicity related genes and transposable element activity.</title>
        <authorList>
            <person name="Grandaubert J."/>
            <person name="Bhattacharyya A."/>
            <person name="Stukenbrock E.H."/>
        </authorList>
    </citation>
    <scope>NUCLEOTIDE SEQUENCE [LARGE SCALE GENOMIC DNA]</scope>
    <source>
        <strain evidence="7 8">Zb18110</strain>
    </source>
</reference>
<dbReference type="GO" id="GO:0000324">
    <property type="term" value="C:fungal-type vacuole"/>
    <property type="evidence" value="ECO:0007669"/>
    <property type="project" value="TreeGrafter"/>
</dbReference>
<evidence type="ECO:0000256" key="5">
    <source>
        <dbReference type="SAM" id="MobiDB-lite"/>
    </source>
</evidence>
<accession>A0A0F4GAN9</accession>
<feature type="compositionally biased region" description="Basic and acidic residues" evidence="5">
    <location>
        <begin position="299"/>
        <end position="311"/>
    </location>
</feature>
<dbReference type="AlphaFoldDB" id="A0A0F4GAN9"/>
<evidence type="ECO:0000256" key="1">
    <source>
        <dbReference type="ARBA" id="ARBA00004141"/>
    </source>
</evidence>
<dbReference type="STRING" id="1047168.A0A0F4GAN9"/>
<keyword evidence="3 6" id="KW-1133">Transmembrane helix</keyword>
<organism evidence="7 8">
    <name type="scientific">Zymoseptoria brevis</name>
    <dbReference type="NCBI Taxonomy" id="1047168"/>
    <lineage>
        <taxon>Eukaryota</taxon>
        <taxon>Fungi</taxon>
        <taxon>Dikarya</taxon>
        <taxon>Ascomycota</taxon>
        <taxon>Pezizomycotina</taxon>
        <taxon>Dothideomycetes</taxon>
        <taxon>Dothideomycetidae</taxon>
        <taxon>Mycosphaerellales</taxon>
        <taxon>Mycosphaerellaceae</taxon>
        <taxon>Zymoseptoria</taxon>
    </lineage>
</organism>
<comment type="caution">
    <text evidence="7">The sequence shown here is derived from an EMBL/GenBank/DDBJ whole genome shotgun (WGS) entry which is preliminary data.</text>
</comment>
<evidence type="ECO:0000313" key="7">
    <source>
        <dbReference type="EMBL" id="KJX93285.1"/>
    </source>
</evidence>
<dbReference type="PANTHER" id="PTHR31465">
    <property type="entry name" value="PROTEIN RTA1-RELATED"/>
    <property type="match status" value="1"/>
</dbReference>
<feature type="transmembrane region" description="Helical" evidence="6">
    <location>
        <begin position="88"/>
        <end position="110"/>
    </location>
</feature>
<keyword evidence="4 6" id="KW-0472">Membrane</keyword>
<protein>
    <submittedName>
        <fullName evidence="7">RTA1 domain-containing protein</fullName>
    </submittedName>
</protein>
<feature type="transmembrane region" description="Helical" evidence="6">
    <location>
        <begin position="130"/>
        <end position="158"/>
    </location>
</feature>
<keyword evidence="8" id="KW-1185">Reference proteome</keyword>
<dbReference type="Proteomes" id="UP000033647">
    <property type="component" value="Unassembled WGS sequence"/>
</dbReference>
<gene>
    <name evidence="7" type="ORF">TI39_contig4340g00006</name>
</gene>
<comment type="subcellular location">
    <subcellularLocation>
        <location evidence="1">Membrane</location>
        <topology evidence="1">Multi-pass membrane protein</topology>
    </subcellularLocation>
</comment>
<evidence type="ECO:0000256" key="3">
    <source>
        <dbReference type="ARBA" id="ARBA00022989"/>
    </source>
</evidence>
<dbReference type="Pfam" id="PF04479">
    <property type="entry name" value="RTA1"/>
    <property type="match status" value="1"/>
</dbReference>
<proteinExistence type="predicted"/>
<evidence type="ECO:0000313" key="8">
    <source>
        <dbReference type="Proteomes" id="UP000033647"/>
    </source>
</evidence>